<sequence length="161" mass="18956">MRIEKLSIIKLVITGLAGHDPICVYIDDFGGDTYVSIKITEFADKWEMLWPLKGASLSESFQKSDNQYIIEYFDKELKSTTNYDNNVNKEFVKQEILHARKNKYIDYSQAKEMWQEIEKLEDIREDCSNHHASVELLNLLNGDPRNTEWPEVSNPEYQRME</sequence>
<evidence type="ECO:0000313" key="1">
    <source>
        <dbReference type="EMBL" id="CDH00549.1"/>
    </source>
</evidence>
<name>A0A077NPU2_XENBV</name>
<dbReference type="RefSeq" id="WP_038223475.1">
    <property type="nucleotide sequence ID" value="NZ_CAWLWD010000153.1"/>
</dbReference>
<dbReference type="Proteomes" id="UP000028487">
    <property type="component" value="Unassembled WGS sequence"/>
</dbReference>
<accession>A0A077NPU2</accession>
<dbReference type="Pfam" id="PF26211">
    <property type="entry name" value="Phage_phiTE_072"/>
    <property type="match status" value="1"/>
</dbReference>
<dbReference type="InterPro" id="IPR058701">
    <property type="entry name" value="PhiTE_072-like"/>
</dbReference>
<dbReference type="AlphaFoldDB" id="A0A077NPU2"/>
<proteinExistence type="predicted"/>
<dbReference type="EMBL" id="CBSV010000081">
    <property type="protein sequence ID" value="CDH00549.1"/>
    <property type="molecule type" value="Genomic_DNA"/>
</dbReference>
<gene>
    <name evidence="1" type="ORF">XBFM1_1710017</name>
</gene>
<reference evidence="1" key="1">
    <citation type="submission" date="2013-07" db="EMBL/GenBank/DDBJ databases">
        <title>Sub-species coevolution in mutualistic symbiosis.</title>
        <authorList>
            <person name="Murfin K."/>
            <person name="Klassen J."/>
            <person name="Lee M."/>
            <person name="Forst S."/>
            <person name="Stock P."/>
            <person name="Goodrich-Blair H."/>
        </authorList>
    </citation>
    <scope>NUCLEOTIDE SEQUENCE [LARGE SCALE GENOMIC DNA]</scope>
    <source>
        <strain evidence="1">Feltiae Moldova</strain>
    </source>
</reference>
<protein>
    <submittedName>
        <fullName evidence="1">Putative phage protein</fullName>
    </submittedName>
</protein>
<comment type="caution">
    <text evidence="1">The sequence shown here is derived from an EMBL/GenBank/DDBJ whole genome shotgun (WGS) entry which is preliminary data.</text>
</comment>
<organism evidence="1">
    <name type="scientific">Xenorhabdus bovienii str. feltiae Moldova</name>
    <dbReference type="NCBI Taxonomy" id="1398200"/>
    <lineage>
        <taxon>Bacteria</taxon>
        <taxon>Pseudomonadati</taxon>
        <taxon>Pseudomonadota</taxon>
        <taxon>Gammaproteobacteria</taxon>
        <taxon>Enterobacterales</taxon>
        <taxon>Morganellaceae</taxon>
        <taxon>Xenorhabdus</taxon>
    </lineage>
</organism>
<dbReference type="HOGENOM" id="CLU_096768_0_0_6"/>